<proteinExistence type="predicted"/>
<dbReference type="KEGG" id="rev:HUE57_06350"/>
<dbReference type="AlphaFoldDB" id="A0A6N0HU64"/>
<organism evidence="1 2">
    <name type="scientific">Candidatus Reidiella endopervernicosa</name>
    <dbReference type="NCBI Taxonomy" id="2738883"/>
    <lineage>
        <taxon>Bacteria</taxon>
        <taxon>Pseudomonadati</taxon>
        <taxon>Pseudomonadota</taxon>
        <taxon>Gammaproteobacteria</taxon>
        <taxon>Candidatus Reidiella</taxon>
    </lineage>
</organism>
<name>A0A6N0HU64_9GAMM</name>
<protein>
    <submittedName>
        <fullName evidence="1">Uncharacterized protein</fullName>
    </submittedName>
</protein>
<keyword evidence="2" id="KW-1185">Reference proteome</keyword>
<evidence type="ECO:0000313" key="1">
    <source>
        <dbReference type="EMBL" id="QKQ25945.1"/>
    </source>
</evidence>
<evidence type="ECO:0000313" key="2">
    <source>
        <dbReference type="Proteomes" id="UP000509658"/>
    </source>
</evidence>
<reference evidence="1 2" key="1">
    <citation type="submission" date="2020-05" db="EMBL/GenBank/DDBJ databases">
        <title>Horizontal transmission and recombination maintain forever young bacterial symbiont genomes.</title>
        <authorList>
            <person name="Russell S.L."/>
            <person name="Pepper-Tunick E."/>
            <person name="Svedberg J."/>
            <person name="Byrne A."/>
            <person name="Ruelas Castillo J."/>
            <person name="Vollmers C."/>
            <person name="Beinart R.A."/>
            <person name="Corbett-Detig R."/>
        </authorList>
    </citation>
    <scope>NUCLEOTIDE SEQUENCE [LARGE SCALE GENOMIC DNA]</scope>
    <source>
        <strain evidence="1">Santa_Monica_outfall</strain>
    </source>
</reference>
<sequence length="63" mass="7217">MAVSDREIEVIDPPLAAEPLYLYLHPKHEGLAPRLATVLRKMKREGLIEQLTMQVLEKLPLIQ</sequence>
<dbReference type="Proteomes" id="UP000509658">
    <property type="component" value="Chromosome"/>
</dbReference>
<accession>A0A6N0HU64</accession>
<dbReference type="RefSeq" id="WP_174672910.1">
    <property type="nucleotide sequence ID" value="NZ_CP054491.1"/>
</dbReference>
<dbReference type="EMBL" id="CP054491">
    <property type="protein sequence ID" value="QKQ25945.1"/>
    <property type="molecule type" value="Genomic_DNA"/>
</dbReference>
<gene>
    <name evidence="1" type="ORF">HUE57_06350</name>
</gene>